<name>A0ABW4WFD5_9HYPH</name>
<gene>
    <name evidence="1" type="ORF">ACFSQT_20425</name>
</gene>
<evidence type="ECO:0000313" key="1">
    <source>
        <dbReference type="EMBL" id="MFD2055331.1"/>
    </source>
</evidence>
<keyword evidence="2" id="KW-1185">Reference proteome</keyword>
<comment type="caution">
    <text evidence="1">The sequence shown here is derived from an EMBL/GenBank/DDBJ whole genome shotgun (WGS) entry which is preliminary data.</text>
</comment>
<protein>
    <recommendedName>
        <fullName evidence="3">BioF2-like acetyltransferase domain-containing protein</fullName>
    </recommendedName>
</protein>
<organism evidence="1 2">
    <name type="scientific">Mesorhizobium calcicola</name>
    <dbReference type="NCBI Taxonomy" id="1300310"/>
    <lineage>
        <taxon>Bacteria</taxon>
        <taxon>Pseudomonadati</taxon>
        <taxon>Pseudomonadota</taxon>
        <taxon>Alphaproteobacteria</taxon>
        <taxon>Hyphomicrobiales</taxon>
        <taxon>Phyllobacteriaceae</taxon>
        <taxon>Mesorhizobium</taxon>
    </lineage>
</organism>
<sequence>MLIKLLDIRKPGDHDAWFHEMRKRFFAEQDGVVTISVISPRVFEAAALRTLLVMYEGSYSGILTPWRHYVPLKKDHSNLGAVADFIRDDVKCAEMISCCYAEIACNQEYSSAAFLGQFDNLVESRMGEYSKSKSHSVSRESIKRTAPFYLVENPHGFSIIRRKWYFRLAKRFLPSLDDAKIRAGVKRALMRFRSIGR</sequence>
<proteinExistence type="predicted"/>
<reference evidence="2" key="1">
    <citation type="journal article" date="2019" name="Int. J. Syst. Evol. Microbiol.">
        <title>The Global Catalogue of Microorganisms (GCM) 10K type strain sequencing project: providing services to taxonomists for standard genome sequencing and annotation.</title>
        <authorList>
            <consortium name="The Broad Institute Genomics Platform"/>
            <consortium name="The Broad Institute Genome Sequencing Center for Infectious Disease"/>
            <person name="Wu L."/>
            <person name="Ma J."/>
        </authorList>
    </citation>
    <scope>NUCLEOTIDE SEQUENCE [LARGE SCALE GENOMIC DNA]</scope>
    <source>
        <strain evidence="2">CGMCC 1.16226</strain>
    </source>
</reference>
<dbReference type="EMBL" id="JBHUGY010000031">
    <property type="protein sequence ID" value="MFD2055331.1"/>
    <property type="molecule type" value="Genomic_DNA"/>
</dbReference>
<evidence type="ECO:0008006" key="3">
    <source>
        <dbReference type="Google" id="ProtNLM"/>
    </source>
</evidence>
<dbReference type="Proteomes" id="UP001597349">
    <property type="component" value="Unassembled WGS sequence"/>
</dbReference>
<dbReference type="RefSeq" id="WP_379021473.1">
    <property type="nucleotide sequence ID" value="NZ_JBHUGY010000031.1"/>
</dbReference>
<accession>A0ABW4WFD5</accession>
<evidence type="ECO:0000313" key="2">
    <source>
        <dbReference type="Proteomes" id="UP001597349"/>
    </source>
</evidence>